<dbReference type="Gene3D" id="3.20.20.300">
    <property type="entry name" value="Glycoside hydrolase, family 3, N-terminal domain"/>
    <property type="match status" value="1"/>
</dbReference>
<evidence type="ECO:0000256" key="3">
    <source>
        <dbReference type="ARBA" id="ARBA00012663"/>
    </source>
</evidence>
<dbReference type="EMBL" id="JXKG01000017">
    <property type="protein sequence ID" value="OJG14485.1"/>
    <property type="molecule type" value="Genomic_DNA"/>
</dbReference>
<dbReference type="InterPro" id="IPR001764">
    <property type="entry name" value="Glyco_hydro_3_N"/>
</dbReference>
<comment type="similarity">
    <text evidence="2">Belongs to the glycosyl hydrolase 3 family.</text>
</comment>
<dbReference type="GO" id="GO:0004563">
    <property type="term" value="F:beta-N-acetylhexosaminidase activity"/>
    <property type="evidence" value="ECO:0007669"/>
    <property type="project" value="UniProtKB-EC"/>
</dbReference>
<dbReference type="PANTHER" id="PTHR30480:SF13">
    <property type="entry name" value="BETA-HEXOSAMINIDASE"/>
    <property type="match status" value="1"/>
</dbReference>
<dbReference type="Pfam" id="PF00933">
    <property type="entry name" value="Glyco_hydro_3"/>
    <property type="match status" value="1"/>
</dbReference>
<accession>A0A1L8R446</accession>
<dbReference type="SUPFAM" id="SSF51445">
    <property type="entry name" value="(Trans)glycosidases"/>
    <property type="match status" value="1"/>
</dbReference>
<evidence type="ECO:0000313" key="9">
    <source>
        <dbReference type="Proteomes" id="UP000182835"/>
    </source>
</evidence>
<keyword evidence="6" id="KW-0812">Transmembrane</keyword>
<sequence>MKKFLMILLTATVLVLGGFFILNLFFDFTNDKNEEKQTAQTNQSEVKESTTASSEVHDTIEDTLEKMTVAEKVGQLFFVRVPEVNQIEDIKTYHLGGYVLFGRDMENETKESLTTKIKSYQSASKIPLLIGSDEEGGTVTRLSQNPNLVSSPFASPQALYAAGGFAAIKSDTISKAKILREFGINAGLFPIADVATDPNAFIYDRTIGLDAAGTSEYVTTVVKALATEKSGSTLKHFPGYGNNRDSHVEIVRDTRTLKELRQTDFLPFKAGIKAGADSVLVSHNIIDSIDQTKPASISKAVHDVLRHELGFKGVIMTDDMDMAGLADFISQEDAGLAALQAGNDLIMSSSYQVQIPRILAALKAGEYSEEELDTAVSRVLTWKQELGLLP</sequence>
<dbReference type="EC" id="3.2.1.52" evidence="3"/>
<evidence type="ECO:0000256" key="1">
    <source>
        <dbReference type="ARBA" id="ARBA00001231"/>
    </source>
</evidence>
<evidence type="ECO:0000256" key="4">
    <source>
        <dbReference type="ARBA" id="ARBA00022801"/>
    </source>
</evidence>
<dbReference type="InterPro" id="IPR019800">
    <property type="entry name" value="Glyco_hydro_3_AS"/>
</dbReference>
<reference evidence="8 9" key="1">
    <citation type="submission" date="2014-12" db="EMBL/GenBank/DDBJ databases">
        <title>Draft genome sequences of 29 type strains of Enterococci.</title>
        <authorList>
            <person name="Zhong Z."/>
            <person name="Sun Z."/>
            <person name="Liu W."/>
            <person name="Zhang W."/>
            <person name="Zhang H."/>
        </authorList>
    </citation>
    <scope>NUCLEOTIDE SEQUENCE [LARGE SCALE GENOMIC DNA]</scope>
    <source>
        <strain evidence="8 9">DSM 21207</strain>
    </source>
</reference>
<dbReference type="STRING" id="317010.RU96_GL000815"/>
<evidence type="ECO:0000256" key="6">
    <source>
        <dbReference type="SAM" id="Phobius"/>
    </source>
</evidence>
<keyword evidence="6" id="KW-0472">Membrane</keyword>
<dbReference type="PROSITE" id="PS00775">
    <property type="entry name" value="GLYCOSYL_HYDROL_F3"/>
    <property type="match status" value="1"/>
</dbReference>
<dbReference type="InterPro" id="IPR050226">
    <property type="entry name" value="NagZ_Beta-hexosaminidase"/>
</dbReference>
<proteinExistence type="inferred from homology"/>
<dbReference type="InterPro" id="IPR036962">
    <property type="entry name" value="Glyco_hydro_3_N_sf"/>
</dbReference>
<feature type="domain" description="Glycoside hydrolase family 3 N-terminal" evidence="7">
    <location>
        <begin position="68"/>
        <end position="381"/>
    </location>
</feature>
<dbReference type="OrthoDB" id="9805821at2"/>
<dbReference type="RefSeq" id="WP_071865337.1">
    <property type="nucleotide sequence ID" value="NZ_JBHLVQ010000008.1"/>
</dbReference>
<comment type="caution">
    <text evidence="8">The sequence shown here is derived from an EMBL/GenBank/DDBJ whole genome shotgun (WGS) entry which is preliminary data.</text>
</comment>
<dbReference type="AlphaFoldDB" id="A0A1L8R446"/>
<dbReference type="PANTHER" id="PTHR30480">
    <property type="entry name" value="BETA-HEXOSAMINIDASE-RELATED"/>
    <property type="match status" value="1"/>
</dbReference>
<gene>
    <name evidence="8" type="ORF">RU96_GL000815</name>
</gene>
<dbReference type="GO" id="GO:0005975">
    <property type="term" value="P:carbohydrate metabolic process"/>
    <property type="evidence" value="ECO:0007669"/>
    <property type="project" value="InterPro"/>
</dbReference>
<evidence type="ECO:0000256" key="5">
    <source>
        <dbReference type="ARBA" id="ARBA00023295"/>
    </source>
</evidence>
<organism evidence="8 9">
    <name type="scientific">Enterococcus canintestini</name>
    <dbReference type="NCBI Taxonomy" id="317010"/>
    <lineage>
        <taxon>Bacteria</taxon>
        <taxon>Bacillati</taxon>
        <taxon>Bacillota</taxon>
        <taxon>Bacilli</taxon>
        <taxon>Lactobacillales</taxon>
        <taxon>Enterococcaceae</taxon>
        <taxon>Enterococcus</taxon>
    </lineage>
</organism>
<keyword evidence="4" id="KW-0378">Hydrolase</keyword>
<comment type="catalytic activity">
    <reaction evidence="1">
        <text>Hydrolysis of terminal non-reducing N-acetyl-D-hexosamine residues in N-acetyl-beta-D-hexosaminides.</text>
        <dbReference type="EC" id="3.2.1.52"/>
    </reaction>
</comment>
<dbReference type="GO" id="GO:0009254">
    <property type="term" value="P:peptidoglycan turnover"/>
    <property type="evidence" value="ECO:0007669"/>
    <property type="project" value="TreeGrafter"/>
</dbReference>
<dbReference type="InterPro" id="IPR017853">
    <property type="entry name" value="GH"/>
</dbReference>
<name>A0A1L8R446_9ENTE</name>
<keyword evidence="5" id="KW-0326">Glycosidase</keyword>
<protein>
    <recommendedName>
        <fullName evidence="3">beta-N-acetylhexosaminidase</fullName>
        <ecNumber evidence="3">3.2.1.52</ecNumber>
    </recommendedName>
</protein>
<evidence type="ECO:0000259" key="7">
    <source>
        <dbReference type="Pfam" id="PF00933"/>
    </source>
</evidence>
<feature type="transmembrane region" description="Helical" evidence="6">
    <location>
        <begin position="7"/>
        <end position="26"/>
    </location>
</feature>
<keyword evidence="6" id="KW-1133">Transmembrane helix</keyword>
<dbReference type="Proteomes" id="UP000182835">
    <property type="component" value="Unassembled WGS sequence"/>
</dbReference>
<evidence type="ECO:0000256" key="2">
    <source>
        <dbReference type="ARBA" id="ARBA00005336"/>
    </source>
</evidence>
<evidence type="ECO:0000313" key="8">
    <source>
        <dbReference type="EMBL" id="OJG14485.1"/>
    </source>
</evidence>